<evidence type="ECO:0000313" key="1">
    <source>
        <dbReference type="EMBL" id="MDQ0351478.1"/>
    </source>
</evidence>
<comment type="caution">
    <text evidence="1">The sequence shown here is derived from an EMBL/GenBank/DDBJ whole genome shotgun (WGS) entry which is preliminary data.</text>
</comment>
<gene>
    <name evidence="1" type="ORF">J2R98_001292</name>
</gene>
<dbReference type="EMBL" id="JAUSUP010000002">
    <property type="protein sequence ID" value="MDQ0351478.1"/>
    <property type="molecule type" value="Genomic_DNA"/>
</dbReference>
<reference evidence="1 2" key="1">
    <citation type="submission" date="2023-07" db="EMBL/GenBank/DDBJ databases">
        <title>Genomic Encyclopedia of Type Strains, Phase IV (KMG-IV): sequencing the most valuable type-strain genomes for metagenomic binning, comparative biology and taxonomic classification.</title>
        <authorList>
            <person name="Goeker M."/>
        </authorList>
    </citation>
    <scope>NUCLEOTIDE SEQUENCE [LARGE SCALE GENOMIC DNA]</scope>
    <source>
        <strain evidence="1 2">DSM 15448</strain>
    </source>
</reference>
<protein>
    <submittedName>
        <fullName evidence="1">Uncharacterized protein</fullName>
    </submittedName>
</protein>
<accession>A0ABU0DT54</accession>
<organism evidence="1 2">
    <name type="scientific">Alkalibacillus filiformis</name>
    <dbReference type="NCBI Taxonomy" id="200990"/>
    <lineage>
        <taxon>Bacteria</taxon>
        <taxon>Bacillati</taxon>
        <taxon>Bacillota</taxon>
        <taxon>Bacilli</taxon>
        <taxon>Bacillales</taxon>
        <taxon>Bacillaceae</taxon>
        <taxon>Alkalibacillus</taxon>
    </lineage>
</organism>
<dbReference type="Proteomes" id="UP001236723">
    <property type="component" value="Unassembled WGS sequence"/>
</dbReference>
<proteinExistence type="predicted"/>
<sequence>MNSTLRSDIILKLNKISFNMRKFYSAGLFLAIEQGWFEQPPQPDDHKLNS</sequence>
<keyword evidence="2" id="KW-1185">Reference proteome</keyword>
<name>A0ABU0DT54_9BACI</name>
<evidence type="ECO:0000313" key="2">
    <source>
        <dbReference type="Proteomes" id="UP001236723"/>
    </source>
</evidence>